<dbReference type="CDD" id="cd18793">
    <property type="entry name" value="SF2_C_SNF"/>
    <property type="match status" value="1"/>
</dbReference>
<dbReference type="GO" id="GO:0004386">
    <property type="term" value="F:helicase activity"/>
    <property type="evidence" value="ECO:0007669"/>
    <property type="project" value="UniProtKB-KW"/>
</dbReference>
<dbReference type="Pfam" id="PF00176">
    <property type="entry name" value="SNF2-rel_dom"/>
    <property type="match status" value="1"/>
</dbReference>
<gene>
    <name evidence="12" type="ORF">TRIADDRAFT_25002</name>
</gene>
<dbReference type="GO" id="GO:0006325">
    <property type="term" value="P:chromatin organization"/>
    <property type="evidence" value="ECO:0000318"/>
    <property type="project" value="GO_Central"/>
</dbReference>
<name>B3RYH6_TRIAD</name>
<feature type="region of interest" description="Disordered" evidence="9">
    <location>
        <begin position="67"/>
        <end position="91"/>
    </location>
</feature>
<dbReference type="GO" id="GO:0005524">
    <property type="term" value="F:ATP binding"/>
    <property type="evidence" value="ECO:0007669"/>
    <property type="project" value="UniProtKB-KW"/>
</dbReference>
<keyword evidence="4" id="KW-0378">Hydrolase</keyword>
<sequence>MEIIASSKDKENTHHTNNVEDRKSPPNATHEDDSPSTVCLKKNSAGRKKIRRVLNYFELDPETRAAAKEEKKRLDRIKDQKRSKTTSSATNSQVDDFILEKHDNKKIVYVQSFISKHLKAHQKEGIKFMWTSCIESVDRIAEPGSGCIIAHSMGLGKTLQVIAFIDAVLNYGNESIQSVLVVCPKNVLLNWALEFKKWLKRENSYSVHTFSATLSSTKDRLRPLRLWNATKGLMIISYNMYTRLLSPDKSNFDRSCNDFLTQVLLEPGPDIVICDEGHLLKSQKTKTSEILNRIRTKRRIILTGTPLQNNLSEYYYMVNFVKPRLLGSMSEFKNRFINPIRNGLHADSTRDDVKYMKKRTYVLNLKVKAFVQRYDYDVLESELPPKHEYVIYIRMSRKQCELYKSYLEKFASDDHLHFRTYSLFGDFSNLTSIWTYPWNWKRDNNNSMTDMVSENDEVSTVSDGGCSTTWKDSSLAEDCDHLQNDTGIIDATRLDLGDTTKGNENDSANTRVNSDDGSKKAVTVDQLVLNTTINSASDKDAVDRHKKRWLEQLAKVPQEDLMTYCNKMKVVVKIIDLAYKLQEKVIIFSHSLCCLTLIEEVLRENCTPSLSYEDYCRMDGRTSAELRQRYIDKFNNSNSYRCRVFLISTRAGSLGINLTAASRVVLFDVGWNPSYDMQAIFRAYRFGQKKTVYVYRLVAKGTMEQKIYERQVTKQSLAYRVIDKRQIERHYTMSELQELYAFTPEPDNLKTPLVPQDQILAEIIQDLHPKILLSYHEHDSLLKNIESEKLTEDERKAAWEEYKADET</sequence>
<reference evidence="12 13" key="1">
    <citation type="journal article" date="2008" name="Nature">
        <title>The Trichoplax genome and the nature of placozoans.</title>
        <authorList>
            <person name="Srivastava M."/>
            <person name="Begovic E."/>
            <person name="Chapman J."/>
            <person name="Putnam N.H."/>
            <person name="Hellsten U."/>
            <person name="Kawashima T."/>
            <person name="Kuo A."/>
            <person name="Mitros T."/>
            <person name="Salamov A."/>
            <person name="Carpenter M.L."/>
            <person name="Signorovitch A.Y."/>
            <person name="Moreno M.A."/>
            <person name="Kamm K."/>
            <person name="Grimwood J."/>
            <person name="Schmutz J."/>
            <person name="Shapiro H."/>
            <person name="Grigoriev I.V."/>
            <person name="Buss L.W."/>
            <person name="Schierwater B."/>
            <person name="Dellaporta S.L."/>
            <person name="Rokhsar D.S."/>
        </authorList>
    </citation>
    <scope>NUCLEOTIDE SEQUENCE [LARGE SCALE GENOMIC DNA]</scope>
    <source>
        <strain evidence="12 13">Grell-BS-1999</strain>
    </source>
</reference>
<dbReference type="STRING" id="10228.B3RYH6"/>
<evidence type="ECO:0000256" key="4">
    <source>
        <dbReference type="ARBA" id="ARBA00022801"/>
    </source>
</evidence>
<dbReference type="InterPro" id="IPR000330">
    <property type="entry name" value="SNF2_N"/>
</dbReference>
<comment type="similarity">
    <text evidence="2">Belongs to the SNF2/RAD54 helicase family.</text>
</comment>
<dbReference type="KEGG" id="tad:TRIADDRAFT_25002"/>
<feature type="region of interest" description="Disordered" evidence="9">
    <location>
        <begin position="1"/>
        <end position="45"/>
    </location>
</feature>
<evidence type="ECO:0000259" key="11">
    <source>
        <dbReference type="PROSITE" id="PS51194"/>
    </source>
</evidence>
<keyword evidence="6" id="KW-0067">ATP-binding</keyword>
<keyword evidence="8" id="KW-0539">Nucleus</keyword>
<dbReference type="GO" id="GO:0005634">
    <property type="term" value="C:nucleus"/>
    <property type="evidence" value="ECO:0000318"/>
    <property type="project" value="GO_Central"/>
</dbReference>
<dbReference type="EMBL" id="DS985245">
    <property type="protein sequence ID" value="EDV24598.1"/>
    <property type="molecule type" value="Genomic_DNA"/>
</dbReference>
<dbReference type="eggNOG" id="KOG1015">
    <property type="taxonomic scope" value="Eukaryota"/>
</dbReference>
<dbReference type="CDD" id="cd18007">
    <property type="entry name" value="DEXHc_ATRX-like"/>
    <property type="match status" value="1"/>
</dbReference>
<evidence type="ECO:0000256" key="9">
    <source>
        <dbReference type="SAM" id="MobiDB-lite"/>
    </source>
</evidence>
<evidence type="ECO:0000256" key="6">
    <source>
        <dbReference type="ARBA" id="ARBA00022840"/>
    </source>
</evidence>
<comment type="subcellular location">
    <subcellularLocation>
        <location evidence="1">Nucleus</location>
    </subcellularLocation>
</comment>
<dbReference type="Pfam" id="PF00271">
    <property type="entry name" value="Helicase_C"/>
    <property type="match status" value="1"/>
</dbReference>
<dbReference type="InterPro" id="IPR027417">
    <property type="entry name" value="P-loop_NTPase"/>
</dbReference>
<dbReference type="GO" id="GO:0003677">
    <property type="term" value="F:DNA binding"/>
    <property type="evidence" value="ECO:0007669"/>
    <property type="project" value="UniProtKB-KW"/>
</dbReference>
<feature type="compositionally biased region" description="Basic and acidic residues" evidence="9">
    <location>
        <begin position="67"/>
        <end position="82"/>
    </location>
</feature>
<evidence type="ECO:0000256" key="5">
    <source>
        <dbReference type="ARBA" id="ARBA00022806"/>
    </source>
</evidence>
<dbReference type="InParanoid" id="B3RYH6"/>
<evidence type="ECO:0000256" key="1">
    <source>
        <dbReference type="ARBA" id="ARBA00004123"/>
    </source>
</evidence>
<feature type="domain" description="Helicase ATP-binding" evidence="10">
    <location>
        <begin position="138"/>
        <end position="324"/>
    </location>
</feature>
<dbReference type="Gene3D" id="3.40.50.10810">
    <property type="entry name" value="Tandem AAA-ATPase domain"/>
    <property type="match status" value="1"/>
</dbReference>
<evidence type="ECO:0000256" key="8">
    <source>
        <dbReference type="ARBA" id="ARBA00023242"/>
    </source>
</evidence>
<dbReference type="PANTHER" id="PTHR45797:SF3">
    <property type="entry name" value="TRANSCRIPTIONAL REGULATOR ATRX HOMOLOG"/>
    <property type="match status" value="1"/>
</dbReference>
<dbReference type="InterPro" id="IPR044574">
    <property type="entry name" value="ARIP4-like"/>
</dbReference>
<dbReference type="HOGENOM" id="CLU_000315_11_3_1"/>
<dbReference type="PANTHER" id="PTHR45797">
    <property type="entry name" value="RAD54-LIKE"/>
    <property type="match status" value="1"/>
</dbReference>
<dbReference type="SUPFAM" id="SSF52540">
    <property type="entry name" value="P-loop containing nucleoside triphosphate hydrolases"/>
    <property type="match status" value="2"/>
</dbReference>
<evidence type="ECO:0000313" key="12">
    <source>
        <dbReference type="EMBL" id="EDV24598.1"/>
    </source>
</evidence>
<dbReference type="GeneID" id="6754145"/>
<organism evidence="12 13">
    <name type="scientific">Trichoplax adhaerens</name>
    <name type="common">Trichoplax reptans</name>
    <dbReference type="NCBI Taxonomy" id="10228"/>
    <lineage>
        <taxon>Eukaryota</taxon>
        <taxon>Metazoa</taxon>
        <taxon>Placozoa</taxon>
        <taxon>Uniplacotomia</taxon>
        <taxon>Trichoplacea</taxon>
        <taxon>Trichoplacidae</taxon>
        <taxon>Trichoplax</taxon>
    </lineage>
</organism>
<proteinExistence type="inferred from homology"/>
<dbReference type="PROSITE" id="PS51192">
    <property type="entry name" value="HELICASE_ATP_BIND_1"/>
    <property type="match status" value="1"/>
</dbReference>
<protein>
    <recommendedName>
        <fullName evidence="14">Transcriptional regulator ATRX</fullName>
    </recommendedName>
</protein>
<feature type="domain" description="Helicase C-terminal" evidence="11">
    <location>
        <begin position="573"/>
        <end position="737"/>
    </location>
</feature>
<keyword evidence="13" id="KW-1185">Reference proteome</keyword>
<dbReference type="InterPro" id="IPR001650">
    <property type="entry name" value="Helicase_C-like"/>
</dbReference>
<evidence type="ECO:0000256" key="7">
    <source>
        <dbReference type="ARBA" id="ARBA00023125"/>
    </source>
</evidence>
<dbReference type="InterPro" id="IPR014001">
    <property type="entry name" value="Helicase_ATP-bd"/>
</dbReference>
<dbReference type="SMART" id="SM00487">
    <property type="entry name" value="DEXDc"/>
    <property type="match status" value="1"/>
</dbReference>
<dbReference type="OMA" id="MELYTYE"/>
<accession>B3RYH6</accession>
<dbReference type="Gene3D" id="3.40.50.300">
    <property type="entry name" value="P-loop containing nucleotide triphosphate hydrolases"/>
    <property type="match status" value="1"/>
</dbReference>
<feature type="compositionally biased region" description="Basic and acidic residues" evidence="9">
    <location>
        <begin position="7"/>
        <end position="33"/>
    </location>
</feature>
<dbReference type="PhylomeDB" id="B3RYH6"/>
<evidence type="ECO:0000259" key="10">
    <source>
        <dbReference type="PROSITE" id="PS51192"/>
    </source>
</evidence>
<keyword evidence="5" id="KW-0347">Helicase</keyword>
<dbReference type="OrthoDB" id="2020972at2759"/>
<keyword evidence="3" id="KW-0547">Nucleotide-binding</keyword>
<dbReference type="InterPro" id="IPR049730">
    <property type="entry name" value="SNF2/RAD54-like_C"/>
</dbReference>
<dbReference type="Proteomes" id="UP000009022">
    <property type="component" value="Unassembled WGS sequence"/>
</dbReference>
<evidence type="ECO:0000313" key="13">
    <source>
        <dbReference type="Proteomes" id="UP000009022"/>
    </source>
</evidence>
<evidence type="ECO:0000256" key="2">
    <source>
        <dbReference type="ARBA" id="ARBA00007025"/>
    </source>
</evidence>
<evidence type="ECO:0000256" key="3">
    <source>
        <dbReference type="ARBA" id="ARBA00022741"/>
    </source>
</evidence>
<dbReference type="AlphaFoldDB" id="B3RYH6"/>
<evidence type="ECO:0008006" key="14">
    <source>
        <dbReference type="Google" id="ProtNLM"/>
    </source>
</evidence>
<dbReference type="PROSITE" id="PS51194">
    <property type="entry name" value="HELICASE_CTER"/>
    <property type="match status" value="1"/>
</dbReference>
<dbReference type="CTD" id="6754145"/>
<dbReference type="GO" id="GO:0003712">
    <property type="term" value="F:transcription coregulator activity"/>
    <property type="evidence" value="ECO:0000318"/>
    <property type="project" value="GO_Central"/>
</dbReference>
<dbReference type="GO" id="GO:0140658">
    <property type="term" value="F:ATP-dependent chromatin remodeler activity"/>
    <property type="evidence" value="ECO:0000318"/>
    <property type="project" value="GO_Central"/>
</dbReference>
<keyword evidence="7" id="KW-0238">DNA-binding</keyword>
<dbReference type="SMART" id="SM00490">
    <property type="entry name" value="HELICc"/>
    <property type="match status" value="1"/>
</dbReference>
<dbReference type="InterPro" id="IPR038718">
    <property type="entry name" value="SNF2-like_sf"/>
</dbReference>
<dbReference type="RefSeq" id="XP_002112488.1">
    <property type="nucleotide sequence ID" value="XM_002112452.1"/>
</dbReference>
<dbReference type="GO" id="GO:0016887">
    <property type="term" value="F:ATP hydrolysis activity"/>
    <property type="evidence" value="ECO:0007669"/>
    <property type="project" value="InterPro"/>
</dbReference>